<dbReference type="eggNOG" id="COG1173">
    <property type="taxonomic scope" value="Bacteria"/>
</dbReference>
<evidence type="ECO:0000256" key="4">
    <source>
        <dbReference type="ARBA" id="ARBA00022692"/>
    </source>
</evidence>
<evidence type="ECO:0000313" key="13">
    <source>
        <dbReference type="Proteomes" id="UP000006637"/>
    </source>
</evidence>
<dbReference type="Pfam" id="PF12911">
    <property type="entry name" value="OppC_N"/>
    <property type="match status" value="1"/>
</dbReference>
<dbReference type="GO" id="GO:0015833">
    <property type="term" value="P:peptide transport"/>
    <property type="evidence" value="ECO:0007669"/>
    <property type="project" value="UniProtKB-KW"/>
</dbReference>
<gene>
    <name evidence="12" type="ordered locus">Rxyl_0868</name>
</gene>
<evidence type="ECO:0000256" key="2">
    <source>
        <dbReference type="ARBA" id="ARBA00022448"/>
    </source>
</evidence>
<keyword evidence="5" id="KW-0571">Peptide transport</keyword>
<organism evidence="12 13">
    <name type="scientific">Rubrobacter xylanophilus (strain DSM 9941 / JCM 11954 / NBRC 16129 / PRD-1)</name>
    <dbReference type="NCBI Taxonomy" id="266117"/>
    <lineage>
        <taxon>Bacteria</taxon>
        <taxon>Bacillati</taxon>
        <taxon>Actinomycetota</taxon>
        <taxon>Rubrobacteria</taxon>
        <taxon>Rubrobacterales</taxon>
        <taxon>Rubrobacteraceae</taxon>
        <taxon>Rubrobacter</taxon>
    </lineage>
</organism>
<keyword evidence="3" id="KW-1003">Cell membrane</keyword>
<feature type="transmembrane region" description="Helical" evidence="10">
    <location>
        <begin position="51"/>
        <end position="72"/>
    </location>
</feature>
<feature type="domain" description="ABC transmembrane type-1" evidence="11">
    <location>
        <begin position="112"/>
        <end position="301"/>
    </location>
</feature>
<dbReference type="InterPro" id="IPR025966">
    <property type="entry name" value="OppC_N"/>
</dbReference>
<keyword evidence="13" id="KW-1185">Reference proteome</keyword>
<evidence type="ECO:0000256" key="3">
    <source>
        <dbReference type="ARBA" id="ARBA00022475"/>
    </source>
</evidence>
<evidence type="ECO:0000256" key="9">
    <source>
        <dbReference type="ARBA" id="ARBA00024202"/>
    </source>
</evidence>
<dbReference type="PANTHER" id="PTHR43386:SF24">
    <property type="entry name" value="OLIGOPEPTIDE TRANSPORT SYSTEM PERMEASE PROTEIN AMID"/>
    <property type="match status" value="1"/>
</dbReference>
<feature type="transmembrane region" description="Helical" evidence="10">
    <location>
        <begin position="175"/>
        <end position="194"/>
    </location>
</feature>
<evidence type="ECO:0000256" key="7">
    <source>
        <dbReference type="ARBA" id="ARBA00022989"/>
    </source>
</evidence>
<comment type="subcellular location">
    <subcellularLocation>
        <location evidence="1 10">Cell membrane</location>
        <topology evidence="1 10">Multi-pass membrane protein</topology>
    </subcellularLocation>
</comment>
<feature type="transmembrane region" description="Helical" evidence="10">
    <location>
        <begin position="114"/>
        <end position="139"/>
    </location>
</feature>
<dbReference type="Pfam" id="PF00528">
    <property type="entry name" value="BPD_transp_1"/>
    <property type="match status" value="1"/>
</dbReference>
<name>Q1AXP3_RUBXD</name>
<protein>
    <submittedName>
        <fullName evidence="12">Binding-protein-dependent transport systems inner membrane component</fullName>
    </submittedName>
</protein>
<evidence type="ECO:0000256" key="8">
    <source>
        <dbReference type="ARBA" id="ARBA00023136"/>
    </source>
</evidence>
<dbReference type="GO" id="GO:0015031">
    <property type="term" value="P:protein transport"/>
    <property type="evidence" value="ECO:0007669"/>
    <property type="project" value="UniProtKB-KW"/>
</dbReference>
<dbReference type="PANTHER" id="PTHR43386">
    <property type="entry name" value="OLIGOPEPTIDE TRANSPORT SYSTEM PERMEASE PROTEIN APPC"/>
    <property type="match status" value="1"/>
</dbReference>
<dbReference type="EMBL" id="CP000386">
    <property type="protein sequence ID" value="ABG03835.1"/>
    <property type="molecule type" value="Genomic_DNA"/>
</dbReference>
<evidence type="ECO:0000259" key="11">
    <source>
        <dbReference type="PROSITE" id="PS50928"/>
    </source>
</evidence>
<keyword evidence="6" id="KW-0653">Protein transport</keyword>
<evidence type="ECO:0000313" key="12">
    <source>
        <dbReference type="EMBL" id="ABG03835.1"/>
    </source>
</evidence>
<keyword evidence="7 10" id="KW-1133">Transmembrane helix</keyword>
<keyword evidence="8 10" id="KW-0472">Membrane</keyword>
<feature type="transmembrane region" description="Helical" evidence="10">
    <location>
        <begin position="151"/>
        <end position="169"/>
    </location>
</feature>
<reference evidence="12 13" key="1">
    <citation type="submission" date="2006-06" db="EMBL/GenBank/DDBJ databases">
        <title>Complete sequence of Rubrobacter xylanophilus DSM 9941.</title>
        <authorList>
            <consortium name="US DOE Joint Genome Institute"/>
            <person name="Copeland A."/>
            <person name="Lucas S."/>
            <person name="Lapidus A."/>
            <person name="Barry K."/>
            <person name="Detter J.C."/>
            <person name="Glavina del Rio T."/>
            <person name="Hammon N."/>
            <person name="Israni S."/>
            <person name="Dalin E."/>
            <person name="Tice H."/>
            <person name="Pitluck S."/>
            <person name="Munk A.C."/>
            <person name="Brettin T."/>
            <person name="Bruce D."/>
            <person name="Han C."/>
            <person name="Tapia R."/>
            <person name="Gilna P."/>
            <person name="Schmutz J."/>
            <person name="Larimer F."/>
            <person name="Land M."/>
            <person name="Hauser L."/>
            <person name="Kyrpides N."/>
            <person name="Lykidis A."/>
            <person name="da Costa M.S."/>
            <person name="Rainey F.A."/>
            <person name="Empadinhas N."/>
            <person name="Jolivet E."/>
            <person name="Battista J.R."/>
            <person name="Richardson P."/>
        </authorList>
    </citation>
    <scope>NUCLEOTIDE SEQUENCE [LARGE SCALE GENOMIC DNA]</scope>
    <source>
        <strain evidence="13">DSM 9941 / NBRC 16129 / PRD-1</strain>
    </source>
</reference>
<comment type="similarity">
    <text evidence="9">Belongs to the binding-protein-dependent transport system permease family. OppBC subfamily.</text>
</comment>
<dbReference type="PROSITE" id="PS50928">
    <property type="entry name" value="ABC_TM1"/>
    <property type="match status" value="1"/>
</dbReference>
<dbReference type="CDD" id="cd06261">
    <property type="entry name" value="TM_PBP2"/>
    <property type="match status" value="1"/>
</dbReference>
<dbReference type="PhylomeDB" id="Q1AXP3"/>
<dbReference type="SUPFAM" id="SSF161098">
    <property type="entry name" value="MetI-like"/>
    <property type="match status" value="1"/>
</dbReference>
<feature type="transmembrane region" description="Helical" evidence="10">
    <location>
        <begin position="281"/>
        <end position="304"/>
    </location>
</feature>
<dbReference type="InterPro" id="IPR050366">
    <property type="entry name" value="BP-dependent_transpt_permease"/>
</dbReference>
<dbReference type="Gene3D" id="1.10.3720.10">
    <property type="entry name" value="MetI-like"/>
    <property type="match status" value="1"/>
</dbReference>
<dbReference type="InterPro" id="IPR035906">
    <property type="entry name" value="MetI-like_sf"/>
</dbReference>
<dbReference type="Proteomes" id="UP000006637">
    <property type="component" value="Chromosome"/>
</dbReference>
<dbReference type="AlphaFoldDB" id="Q1AXP3"/>
<dbReference type="KEGG" id="rxy:Rxyl_0868"/>
<evidence type="ECO:0000256" key="10">
    <source>
        <dbReference type="RuleBase" id="RU363032"/>
    </source>
</evidence>
<dbReference type="GO" id="GO:0055085">
    <property type="term" value="P:transmembrane transport"/>
    <property type="evidence" value="ECO:0007669"/>
    <property type="project" value="InterPro"/>
</dbReference>
<dbReference type="InterPro" id="IPR000515">
    <property type="entry name" value="MetI-like"/>
</dbReference>
<keyword evidence="2 10" id="KW-0813">Transport</keyword>
<sequence length="314" mass="34852">MREDMETRRRDLTPDLFGALKIDETEGERLAGPPVGFWKDSWLRLKQNRGALISLGVILLLFVMAFVLGPLLSQYGPFAQDLTRRYQGPSAEFWFGTDEFGRDMWSRVWAGTRVSLYIAFLAAFLDIAVGVTYGAVSGFLGGRVDDVMQRIIEVLVGIPSLVVAILAMVVFEPGIITISIAIGLTGWVYMARIVRGRMLQLKEQEFALASRSLGASNFRLVWKHLIPNSLGPIIINLMFTIPSAIFAEAFLSFIGLGIQVPEASLGSLINEGAGEIKFHPYLLWIPSAVFCLIMICFNLLGDGLRDAFDPKMRK</sequence>
<dbReference type="STRING" id="266117.Rxyl_0868"/>
<accession>Q1AXP3</accession>
<evidence type="ECO:0000256" key="1">
    <source>
        <dbReference type="ARBA" id="ARBA00004651"/>
    </source>
</evidence>
<proteinExistence type="inferred from homology"/>
<keyword evidence="4 10" id="KW-0812">Transmembrane</keyword>
<evidence type="ECO:0000256" key="6">
    <source>
        <dbReference type="ARBA" id="ARBA00022927"/>
    </source>
</evidence>
<evidence type="ECO:0000256" key="5">
    <source>
        <dbReference type="ARBA" id="ARBA00022856"/>
    </source>
</evidence>
<feature type="transmembrane region" description="Helical" evidence="10">
    <location>
        <begin position="233"/>
        <end position="261"/>
    </location>
</feature>
<dbReference type="HOGENOM" id="CLU_028518_1_0_11"/>
<dbReference type="GO" id="GO:0005886">
    <property type="term" value="C:plasma membrane"/>
    <property type="evidence" value="ECO:0007669"/>
    <property type="project" value="UniProtKB-SubCell"/>
</dbReference>